<reference evidence="2 3" key="1">
    <citation type="submission" date="2024-05" db="EMBL/GenBank/DDBJ databases">
        <title>Haplotype-resolved chromosome-level genome assembly of Huyou (Citrus changshanensis).</title>
        <authorList>
            <person name="Miao C."/>
            <person name="Chen W."/>
            <person name="Wu Y."/>
            <person name="Wang L."/>
            <person name="Zhao S."/>
            <person name="Grierson D."/>
            <person name="Xu C."/>
            <person name="Chen K."/>
        </authorList>
    </citation>
    <scope>NUCLEOTIDE SEQUENCE [LARGE SCALE GENOMIC DNA]</scope>
    <source>
        <strain evidence="2">01-14</strain>
        <tissue evidence="2">Leaf</tissue>
    </source>
</reference>
<sequence length="367" mass="42209">MAAEEEEKREMSFTEKDEEEDKWIIHYSSKHQILLVGERDFSFSFAYRRNLALLLTSGLLLLILMKFKEARSNLDTLRKLGASILHGVDATEMKMHMSLVEGFFRNASGMLRPDGEVHVSHKTTAPFCKWHIEELARKHSLSRLDCVQFRKKDDPGHNNKKGAGSQCNDHFPLRKCSTFKFGFYRARKRSKVMSYGGFAIKRPKAVQEIPIEAQKHETDPFDWRYTNAKSATDMNEFPLCVKFDSSWVGYSVPSFTRNMTDGPGYKRQALMSNATFHNGCFNTPNTTLRTVADDVGYVVPESPIPYERYNTEVVGFQRENARSYDKAVRPGRTLNGFLYPMEGRDCEGTLRPAQSPRMRLEFSHQLL</sequence>
<dbReference type="GO" id="GO:0070042">
    <property type="term" value="F:rRNA (uridine-N3-)-methyltransferase activity"/>
    <property type="evidence" value="ECO:0007669"/>
    <property type="project" value="InterPro"/>
</dbReference>
<feature type="domain" description="25S rRNA (uridine-N(3))-methyltransferase BMT5-like" evidence="1">
    <location>
        <begin position="93"/>
        <end position="160"/>
    </location>
</feature>
<dbReference type="Pfam" id="PF10354">
    <property type="entry name" value="BMT5-like"/>
    <property type="match status" value="1"/>
</dbReference>
<dbReference type="AlphaFoldDB" id="A0AAP0MIB4"/>
<dbReference type="PANTHER" id="PTHR11538">
    <property type="entry name" value="PHENYLALANYL-TRNA SYNTHETASE"/>
    <property type="match status" value="1"/>
</dbReference>
<protein>
    <recommendedName>
        <fullName evidence="1">25S rRNA (uridine-N(3))-methyltransferase BMT5-like domain-containing protein</fullName>
    </recommendedName>
</protein>
<dbReference type="GO" id="GO:0070475">
    <property type="term" value="P:rRNA base methylation"/>
    <property type="evidence" value="ECO:0007669"/>
    <property type="project" value="InterPro"/>
</dbReference>
<evidence type="ECO:0000259" key="1">
    <source>
        <dbReference type="Pfam" id="PF10354"/>
    </source>
</evidence>
<name>A0AAP0MIB4_9ROSI</name>
<dbReference type="PANTHER" id="PTHR11538:SF26">
    <property type="entry name" value="FERREDOXIN-FOLD ANTICODON-BINDING DOMAIN-CONTAINING PROTEIN 1"/>
    <property type="match status" value="1"/>
</dbReference>
<accession>A0AAP0MIB4</accession>
<dbReference type="EMBL" id="JBCGBO010000004">
    <property type="protein sequence ID" value="KAK9209945.1"/>
    <property type="molecule type" value="Genomic_DNA"/>
</dbReference>
<comment type="caution">
    <text evidence="2">The sequence shown here is derived from an EMBL/GenBank/DDBJ whole genome shotgun (WGS) entry which is preliminary data.</text>
</comment>
<proteinExistence type="predicted"/>
<evidence type="ECO:0000313" key="2">
    <source>
        <dbReference type="EMBL" id="KAK9209945.1"/>
    </source>
</evidence>
<dbReference type="Proteomes" id="UP001428341">
    <property type="component" value="Unassembled WGS sequence"/>
</dbReference>
<keyword evidence="3" id="KW-1185">Reference proteome</keyword>
<dbReference type="InterPro" id="IPR019446">
    <property type="entry name" value="BMT5-like"/>
</dbReference>
<dbReference type="GO" id="GO:0005737">
    <property type="term" value="C:cytoplasm"/>
    <property type="evidence" value="ECO:0007669"/>
    <property type="project" value="TreeGrafter"/>
</dbReference>
<gene>
    <name evidence="2" type="ORF">WN944_002314</name>
</gene>
<organism evidence="2 3">
    <name type="scientific">Citrus x changshan-huyou</name>
    <dbReference type="NCBI Taxonomy" id="2935761"/>
    <lineage>
        <taxon>Eukaryota</taxon>
        <taxon>Viridiplantae</taxon>
        <taxon>Streptophyta</taxon>
        <taxon>Embryophyta</taxon>
        <taxon>Tracheophyta</taxon>
        <taxon>Spermatophyta</taxon>
        <taxon>Magnoliopsida</taxon>
        <taxon>eudicotyledons</taxon>
        <taxon>Gunneridae</taxon>
        <taxon>Pentapetalae</taxon>
        <taxon>rosids</taxon>
        <taxon>malvids</taxon>
        <taxon>Sapindales</taxon>
        <taxon>Rutaceae</taxon>
        <taxon>Aurantioideae</taxon>
        <taxon>Citrus</taxon>
    </lineage>
</organism>
<evidence type="ECO:0000313" key="3">
    <source>
        <dbReference type="Proteomes" id="UP001428341"/>
    </source>
</evidence>